<organism evidence="1 2">
    <name type="scientific">Micromonospora deserti</name>
    <dbReference type="NCBI Taxonomy" id="2070366"/>
    <lineage>
        <taxon>Bacteria</taxon>
        <taxon>Bacillati</taxon>
        <taxon>Actinomycetota</taxon>
        <taxon>Actinomycetes</taxon>
        <taxon>Micromonosporales</taxon>
        <taxon>Micromonosporaceae</taxon>
        <taxon>Micromonospora</taxon>
    </lineage>
</organism>
<name>A0A2W2CFU6_9ACTN</name>
<dbReference type="AlphaFoldDB" id="A0A2W2CFU6"/>
<evidence type="ECO:0000313" key="1">
    <source>
        <dbReference type="EMBL" id="PZF98265.1"/>
    </source>
</evidence>
<dbReference type="OrthoDB" id="3406147at2"/>
<accession>A0A2W2CFU6</accession>
<gene>
    <name evidence="1" type="ORF">C1I99_13850</name>
</gene>
<evidence type="ECO:0000313" key="2">
    <source>
        <dbReference type="Proteomes" id="UP000248749"/>
    </source>
</evidence>
<dbReference type="RefSeq" id="WP_111134625.1">
    <property type="nucleotide sequence ID" value="NZ_POUB01000079.1"/>
</dbReference>
<reference evidence="1 2" key="1">
    <citation type="submission" date="2018-01" db="EMBL/GenBank/DDBJ databases">
        <title>Draft genome sequence of Salinispora sp. 13K206.</title>
        <authorList>
            <person name="Sahin N."/>
            <person name="Saygin H."/>
            <person name="Ay H."/>
        </authorList>
    </citation>
    <scope>NUCLEOTIDE SEQUENCE [LARGE SCALE GENOMIC DNA]</scope>
    <source>
        <strain evidence="1 2">13K206</strain>
    </source>
</reference>
<comment type="caution">
    <text evidence="1">The sequence shown here is derived from an EMBL/GenBank/DDBJ whole genome shotgun (WGS) entry which is preliminary data.</text>
</comment>
<dbReference type="EMBL" id="POUB01000079">
    <property type="protein sequence ID" value="PZF98265.1"/>
    <property type="molecule type" value="Genomic_DNA"/>
</dbReference>
<sequence length="462" mass="49530">MNCELQFVDQVSASPTVRLDLMVAPWSVQDSTEFGLPELRRAVVSTLLSDGERYPAAAYGNRIIMLVARIADVDDDAMADALQDLYRELDRPTNILRYRPGTTEPVFFQTFRCGPDSVTWNPFLKEVTAAIPAEPFAVGLKETLPTVTVNNDPAAASNGLYFDIAAPKGDVETPLFVQVPLASVAISGRRQSAIGVRRRGTPSGMPGTLQAEAMTAQTDTSVQANDPVMSGSGSNYMRCTFASNASLVSRLAVSSFPASASVDVRGTYRVFVRVRKTVSADVITMRLSASLDGVNVNGDTVTLPSGTNIRWVDVGLLQMPLGFDPQTDGYSGIPLAVRGMSLFVSAGRSSGSGSLDMDVIAYVPADDRFCLVKWSEFAGPTAFVLDAAATEVYATGASGEVRATQISEVEGLAPMLTPGRASRVMWLLDVGTTSQGGDDKTRTIEVTPYYWPRYLSVRPVSS</sequence>
<proteinExistence type="predicted"/>
<dbReference type="Proteomes" id="UP000248749">
    <property type="component" value="Unassembled WGS sequence"/>
</dbReference>
<protein>
    <submittedName>
        <fullName evidence="1">Uncharacterized protein</fullName>
    </submittedName>
</protein>
<keyword evidence="2" id="KW-1185">Reference proteome</keyword>